<comment type="caution">
    <text evidence="1">The sequence shown here is derived from an EMBL/GenBank/DDBJ whole genome shotgun (WGS) entry which is preliminary data.</text>
</comment>
<proteinExistence type="predicted"/>
<keyword evidence="2" id="KW-1185">Reference proteome</keyword>
<evidence type="ECO:0000313" key="1">
    <source>
        <dbReference type="EMBL" id="KNC33845.1"/>
    </source>
</evidence>
<sequence length="154" mass="17752">MQDIMGHIGRRLTVNCRRGRCIVEVEVVAKITDNPFYCDSIRPIWSETNEISAELRQHDDTCCQGVNNTIAMRNPVSLYPNLGDVRMSRYIIERLPAFMDMFLVYLYSPIYHSHIVDDKDLGVLQSEGREVLPIPLDGRDYKLGFTAWLSPFIN</sequence>
<evidence type="ECO:0000313" key="2">
    <source>
        <dbReference type="Proteomes" id="UP000037069"/>
    </source>
</evidence>
<dbReference type="EMBL" id="JRES01000145">
    <property type="protein sequence ID" value="KNC33845.1"/>
    <property type="molecule type" value="Genomic_DNA"/>
</dbReference>
<dbReference type="AlphaFoldDB" id="A0A0L0CNE8"/>
<name>A0A0L0CNE8_LUCCU</name>
<accession>A0A0L0CNE8</accession>
<organism evidence="1 2">
    <name type="scientific">Lucilia cuprina</name>
    <name type="common">Green bottle fly</name>
    <name type="synonym">Australian sheep blowfly</name>
    <dbReference type="NCBI Taxonomy" id="7375"/>
    <lineage>
        <taxon>Eukaryota</taxon>
        <taxon>Metazoa</taxon>
        <taxon>Ecdysozoa</taxon>
        <taxon>Arthropoda</taxon>
        <taxon>Hexapoda</taxon>
        <taxon>Insecta</taxon>
        <taxon>Pterygota</taxon>
        <taxon>Neoptera</taxon>
        <taxon>Endopterygota</taxon>
        <taxon>Diptera</taxon>
        <taxon>Brachycera</taxon>
        <taxon>Muscomorpha</taxon>
        <taxon>Oestroidea</taxon>
        <taxon>Calliphoridae</taxon>
        <taxon>Luciliinae</taxon>
        <taxon>Lucilia</taxon>
    </lineage>
</organism>
<protein>
    <submittedName>
        <fullName evidence="1">Uncharacterized protein</fullName>
    </submittedName>
</protein>
<reference evidence="1 2" key="1">
    <citation type="journal article" date="2015" name="Nat. Commun.">
        <title>Lucilia cuprina genome unlocks parasitic fly biology to underpin future interventions.</title>
        <authorList>
            <person name="Anstead C.A."/>
            <person name="Korhonen P.K."/>
            <person name="Young N.D."/>
            <person name="Hall R.S."/>
            <person name="Jex A.R."/>
            <person name="Murali S.C."/>
            <person name="Hughes D.S."/>
            <person name="Lee S.F."/>
            <person name="Perry T."/>
            <person name="Stroehlein A.J."/>
            <person name="Ansell B.R."/>
            <person name="Breugelmans B."/>
            <person name="Hofmann A."/>
            <person name="Qu J."/>
            <person name="Dugan S."/>
            <person name="Lee S.L."/>
            <person name="Chao H."/>
            <person name="Dinh H."/>
            <person name="Han Y."/>
            <person name="Doddapaneni H.V."/>
            <person name="Worley K.C."/>
            <person name="Muzny D.M."/>
            <person name="Ioannidis P."/>
            <person name="Waterhouse R.M."/>
            <person name="Zdobnov E.M."/>
            <person name="James P.J."/>
            <person name="Bagnall N.H."/>
            <person name="Kotze A.C."/>
            <person name="Gibbs R.A."/>
            <person name="Richards S."/>
            <person name="Batterham P."/>
            <person name="Gasser R.B."/>
        </authorList>
    </citation>
    <scope>NUCLEOTIDE SEQUENCE [LARGE SCALE GENOMIC DNA]</scope>
    <source>
        <strain evidence="1 2">LS</strain>
        <tissue evidence="1">Full body</tissue>
    </source>
</reference>
<dbReference type="Proteomes" id="UP000037069">
    <property type="component" value="Unassembled WGS sequence"/>
</dbReference>
<gene>
    <name evidence="1" type="ORF">FF38_09005</name>
</gene>